<keyword evidence="2" id="KW-0698">rRNA processing</keyword>
<feature type="compositionally biased region" description="Basic and acidic residues" evidence="9">
    <location>
        <begin position="79"/>
        <end position="91"/>
    </location>
</feature>
<feature type="region of interest" description="Disordered" evidence="9">
    <location>
        <begin position="411"/>
        <end position="447"/>
    </location>
</feature>
<accession>A0A8H6ZJV0</accession>
<comment type="caution">
    <text evidence="11">The sequence shown here is derived from an EMBL/GenBank/DDBJ whole genome shotgun (WGS) entry which is preliminary data.</text>
</comment>
<dbReference type="GO" id="GO:0000175">
    <property type="term" value="F:3'-5'-RNA exonuclease activity"/>
    <property type="evidence" value="ECO:0007669"/>
    <property type="project" value="InterPro"/>
</dbReference>
<comment type="similarity">
    <text evidence="8">Belongs to the exosome component 10/RRP6 family.</text>
</comment>
<dbReference type="GO" id="GO:0003727">
    <property type="term" value="F:single-stranded RNA binding"/>
    <property type="evidence" value="ECO:0007669"/>
    <property type="project" value="TreeGrafter"/>
</dbReference>
<dbReference type="CDD" id="cd06147">
    <property type="entry name" value="Rrp6p_like_exo"/>
    <property type="match status" value="1"/>
</dbReference>
<evidence type="ECO:0000256" key="8">
    <source>
        <dbReference type="ARBA" id="ARBA00043957"/>
    </source>
</evidence>
<dbReference type="InterPro" id="IPR012588">
    <property type="entry name" value="Exosome-assoc_fac_Rrp6_N"/>
</dbReference>
<feature type="compositionally biased region" description="Polar residues" evidence="9">
    <location>
        <begin position="877"/>
        <end position="887"/>
    </location>
</feature>
<feature type="domain" description="HRDC" evidence="10">
    <location>
        <begin position="498"/>
        <end position="580"/>
    </location>
</feature>
<evidence type="ECO:0000259" key="10">
    <source>
        <dbReference type="PROSITE" id="PS50967"/>
    </source>
</evidence>
<dbReference type="Pfam" id="PF08066">
    <property type="entry name" value="PMC2NT"/>
    <property type="match status" value="1"/>
</dbReference>
<dbReference type="GO" id="GO:0071038">
    <property type="term" value="P:TRAMP-dependent tRNA surveillance pathway"/>
    <property type="evidence" value="ECO:0007669"/>
    <property type="project" value="TreeGrafter"/>
</dbReference>
<evidence type="ECO:0000256" key="5">
    <source>
        <dbReference type="ARBA" id="ARBA00022835"/>
    </source>
</evidence>
<evidence type="ECO:0000256" key="2">
    <source>
        <dbReference type="ARBA" id="ARBA00022552"/>
    </source>
</evidence>
<organism evidence="11 12">
    <name type="scientific">Pleurotus ostreatus</name>
    <name type="common">Oyster mushroom</name>
    <name type="synonym">White-rot fungus</name>
    <dbReference type="NCBI Taxonomy" id="5322"/>
    <lineage>
        <taxon>Eukaryota</taxon>
        <taxon>Fungi</taxon>
        <taxon>Dikarya</taxon>
        <taxon>Basidiomycota</taxon>
        <taxon>Agaricomycotina</taxon>
        <taxon>Agaricomycetes</taxon>
        <taxon>Agaricomycetidae</taxon>
        <taxon>Agaricales</taxon>
        <taxon>Pleurotineae</taxon>
        <taxon>Pleurotaceae</taxon>
        <taxon>Pleurotus</taxon>
    </lineage>
</organism>
<keyword evidence="7" id="KW-0539">Nucleus</keyword>
<dbReference type="InterPro" id="IPR002121">
    <property type="entry name" value="HRDC_dom"/>
</dbReference>
<dbReference type="GO" id="GO:0000176">
    <property type="term" value="C:nuclear exosome (RNase complex)"/>
    <property type="evidence" value="ECO:0007669"/>
    <property type="project" value="InterPro"/>
</dbReference>
<dbReference type="OrthoDB" id="2250022at2759"/>
<dbReference type="GO" id="GO:0071037">
    <property type="term" value="P:nuclear polyadenylation-dependent snRNA catabolic process"/>
    <property type="evidence" value="ECO:0007669"/>
    <property type="project" value="TreeGrafter"/>
</dbReference>
<dbReference type="InterPro" id="IPR044876">
    <property type="entry name" value="HRDC_dom_sf"/>
</dbReference>
<dbReference type="Proteomes" id="UP000623687">
    <property type="component" value="Unassembled WGS sequence"/>
</dbReference>
<dbReference type="GO" id="GO:0000467">
    <property type="term" value="P:exonucleolytic trimming to generate mature 3'-end of 5.8S rRNA from tricistronic rRNA transcript (SSU-rRNA, 5.8S rRNA, LSU-rRNA)"/>
    <property type="evidence" value="ECO:0007669"/>
    <property type="project" value="InterPro"/>
</dbReference>
<keyword evidence="12" id="KW-1185">Reference proteome</keyword>
<dbReference type="PANTHER" id="PTHR12124:SF47">
    <property type="entry name" value="EXOSOME COMPONENT 10"/>
    <property type="match status" value="1"/>
</dbReference>
<dbReference type="RefSeq" id="XP_036627374.1">
    <property type="nucleotide sequence ID" value="XM_036779991.1"/>
</dbReference>
<evidence type="ECO:0000313" key="12">
    <source>
        <dbReference type="Proteomes" id="UP000623687"/>
    </source>
</evidence>
<feature type="region of interest" description="Disordered" evidence="9">
    <location>
        <begin position="68"/>
        <end position="91"/>
    </location>
</feature>
<feature type="region of interest" description="Disordered" evidence="9">
    <location>
        <begin position="595"/>
        <end position="624"/>
    </location>
</feature>
<feature type="region of interest" description="Disordered" evidence="9">
    <location>
        <begin position="772"/>
        <end position="887"/>
    </location>
</feature>
<evidence type="ECO:0000256" key="9">
    <source>
        <dbReference type="SAM" id="MobiDB-lite"/>
    </source>
</evidence>
<evidence type="ECO:0000256" key="1">
    <source>
        <dbReference type="ARBA" id="ARBA00004123"/>
    </source>
</evidence>
<dbReference type="InterPro" id="IPR036397">
    <property type="entry name" value="RNaseH_sf"/>
</dbReference>
<dbReference type="AlphaFoldDB" id="A0A8H6ZJV0"/>
<dbReference type="SMART" id="SM00341">
    <property type="entry name" value="HRDC"/>
    <property type="match status" value="1"/>
</dbReference>
<dbReference type="SMART" id="SM00474">
    <property type="entry name" value="35EXOc"/>
    <property type="match status" value="1"/>
</dbReference>
<dbReference type="VEuPathDB" id="FungiDB:PC9H_010498"/>
<dbReference type="Gene3D" id="1.10.150.80">
    <property type="entry name" value="HRDC domain"/>
    <property type="match status" value="1"/>
</dbReference>
<dbReference type="GO" id="GO:0071039">
    <property type="term" value="P:nuclear polyadenylation-dependent CUT catabolic process"/>
    <property type="evidence" value="ECO:0007669"/>
    <property type="project" value="TreeGrafter"/>
</dbReference>
<dbReference type="PROSITE" id="PS50967">
    <property type="entry name" value="HRDC"/>
    <property type="match status" value="1"/>
</dbReference>
<dbReference type="GO" id="GO:0071035">
    <property type="term" value="P:nuclear polyadenylation-dependent rRNA catabolic process"/>
    <property type="evidence" value="ECO:0007669"/>
    <property type="project" value="TreeGrafter"/>
</dbReference>
<dbReference type="SUPFAM" id="SSF47819">
    <property type="entry name" value="HRDC-like"/>
    <property type="match status" value="1"/>
</dbReference>
<dbReference type="InterPro" id="IPR012337">
    <property type="entry name" value="RNaseH-like_sf"/>
</dbReference>
<dbReference type="Pfam" id="PF00570">
    <property type="entry name" value="HRDC"/>
    <property type="match status" value="1"/>
</dbReference>
<dbReference type="InterPro" id="IPR045092">
    <property type="entry name" value="Rrp6-like"/>
</dbReference>
<dbReference type="Pfam" id="PF01612">
    <property type="entry name" value="DNA_pol_A_exo1"/>
    <property type="match status" value="1"/>
</dbReference>
<dbReference type="EMBL" id="JACETU010000008">
    <property type="protein sequence ID" value="KAF7422342.1"/>
    <property type="molecule type" value="Genomic_DNA"/>
</dbReference>
<dbReference type="GO" id="GO:0000166">
    <property type="term" value="F:nucleotide binding"/>
    <property type="evidence" value="ECO:0007669"/>
    <property type="project" value="InterPro"/>
</dbReference>
<feature type="compositionally biased region" description="Polar residues" evidence="9">
    <location>
        <begin position="68"/>
        <end position="77"/>
    </location>
</feature>
<dbReference type="InterPro" id="IPR010997">
    <property type="entry name" value="HRDC-like_sf"/>
</dbReference>
<keyword evidence="6" id="KW-0269">Exonuclease</keyword>
<proteinExistence type="inferred from homology"/>
<dbReference type="GO" id="GO:0071044">
    <property type="term" value="P:histone mRNA catabolic process"/>
    <property type="evidence" value="ECO:0007669"/>
    <property type="project" value="TreeGrafter"/>
</dbReference>
<gene>
    <name evidence="11" type="primary">RRP6</name>
    <name evidence="11" type="ORF">PC9H_010498</name>
</gene>
<keyword evidence="3" id="KW-0540">Nuclease</keyword>
<dbReference type="GeneID" id="59380316"/>
<dbReference type="GO" id="GO:0071040">
    <property type="term" value="P:nuclear polyadenylation-dependent antisense transcript catabolic process"/>
    <property type="evidence" value="ECO:0007669"/>
    <property type="project" value="TreeGrafter"/>
</dbReference>
<protein>
    <submittedName>
        <fullName evidence="11">Exosome nuclease subunit</fullName>
    </submittedName>
</protein>
<dbReference type="SUPFAM" id="SSF53098">
    <property type="entry name" value="Ribonuclease H-like"/>
    <property type="match status" value="1"/>
</dbReference>
<dbReference type="PANTHER" id="PTHR12124">
    <property type="entry name" value="POLYMYOSITIS/SCLERODERMA AUTOANTIGEN-RELATED"/>
    <property type="match status" value="1"/>
</dbReference>
<dbReference type="Gene3D" id="3.30.420.10">
    <property type="entry name" value="Ribonuclease H-like superfamily/Ribonuclease H"/>
    <property type="match status" value="1"/>
</dbReference>
<feature type="compositionally biased region" description="Polar residues" evidence="9">
    <location>
        <begin position="615"/>
        <end position="624"/>
    </location>
</feature>
<evidence type="ECO:0000256" key="3">
    <source>
        <dbReference type="ARBA" id="ARBA00022722"/>
    </source>
</evidence>
<keyword evidence="5" id="KW-0271">Exosome</keyword>
<dbReference type="GO" id="GO:0071051">
    <property type="term" value="P:poly(A)-dependent snoRNA 3'-end processing"/>
    <property type="evidence" value="ECO:0007669"/>
    <property type="project" value="TreeGrafter"/>
</dbReference>
<feature type="compositionally biased region" description="Low complexity" evidence="9">
    <location>
        <begin position="411"/>
        <end position="426"/>
    </location>
</feature>
<evidence type="ECO:0000256" key="4">
    <source>
        <dbReference type="ARBA" id="ARBA00022801"/>
    </source>
</evidence>
<evidence type="ECO:0000256" key="7">
    <source>
        <dbReference type="ARBA" id="ARBA00023242"/>
    </source>
</evidence>
<comment type="subcellular location">
    <subcellularLocation>
        <location evidence="1">Nucleus</location>
    </subcellularLocation>
</comment>
<evidence type="ECO:0000313" key="11">
    <source>
        <dbReference type="EMBL" id="KAF7422342.1"/>
    </source>
</evidence>
<keyword evidence="4" id="KW-0378">Hydrolase</keyword>
<reference evidence="11" key="1">
    <citation type="submission" date="2019-07" db="EMBL/GenBank/DDBJ databases">
        <authorList>
            <person name="Palmer J.M."/>
        </authorList>
    </citation>
    <scope>NUCLEOTIDE SEQUENCE</scope>
    <source>
        <strain evidence="11">PC9</strain>
    </source>
</reference>
<dbReference type="InterPro" id="IPR002562">
    <property type="entry name" value="3'-5'_exonuclease_dom"/>
</dbReference>
<name>A0A8H6ZJV0_PLEOS</name>
<dbReference type="GO" id="GO:0005730">
    <property type="term" value="C:nucleolus"/>
    <property type="evidence" value="ECO:0007669"/>
    <property type="project" value="TreeGrafter"/>
</dbReference>
<dbReference type="InterPro" id="IPR049559">
    <property type="entry name" value="Rrp6p-like_exo"/>
</dbReference>
<dbReference type="GO" id="GO:0071036">
    <property type="term" value="P:nuclear polyadenylation-dependent snoRNA catabolic process"/>
    <property type="evidence" value="ECO:0007669"/>
    <property type="project" value="TreeGrafter"/>
</dbReference>
<sequence length="887" mass="98164">MALSSSSFDAFYGKIQTSALDSVRKSVGIPTDVSFHRSVDSVLATQLDTLSTRVLSLTNRVLGLSQLSAGSTSNSSGRKGKDKETQPLHGQDDVVDSFQSLVDVVDGLFERTDTCLDTYLGRNVAPAIAINPPLQTSRKSARQQGPVVQHAAHLAKPQRAFKSPTDNLTDAPWYPNLPHKYNAQVPFGFVSEDEPEEPWKRHPYQYEISHLNYPPSMFHSTPAIPPSSLSADSPHTFVTTTTELHHMLDDLRRADAIAIDLEHHSHRSYRGFVCLMQISTRDKDWVIDTLVPEVREELGILNEVFTDPKVVKVLHGSESDIIWLQRDFSLYIVNLFDTFHASKVLDFPRHGLANLLEMYCDFSADKQYQLADWRIRPLPDAMINYARSDTHFLLFIYDNLRNALLDRGLSRSRSQSQARSRSSSPPSKKKSKSPSPPVKMGEGDSPPHALLHEVLARSSMTALKVYERETYDVESGLGPGGWEGLARKWNKATLLSGDNEQGRVYRAVHAWRDKVAREEDESTRYTLPNHHIFQFAERPPIDMAGLLAMFPTSRVPPVVRTRARELLDTILKAVRGAPSTSVNADSMVVVREVAESVAQTEAHTEDEPSPPTDSELPSLNSDSSMRIWGTQKSTASRTTVSTLLGTSKKSIDDLKPPVSAYVSMHSSFLNIDRASGSKKIPANNSYAEERAANFTEVLQRIHASLTIMPKAPQAPPATNIEANTDVAGEVSTMDVDASTTLQLGAEIAFVPRSERKTLATTEVEDTIILVGQRAKKRKRKETKSTISDLNGAGDPPSSASSSAKKIKKTRSIEAVDEGDGGDDSEKPFDFSSVPNILDDEPIKEDARPKRQRKQGGKGEVFGYGNFPRPPKAHSELRSGNQSHTFKK</sequence>
<evidence type="ECO:0000256" key="6">
    <source>
        <dbReference type="ARBA" id="ARBA00022839"/>
    </source>
</evidence>